<evidence type="ECO:0000256" key="1">
    <source>
        <dbReference type="SAM" id="Phobius"/>
    </source>
</evidence>
<dbReference type="Proteomes" id="UP001216139">
    <property type="component" value="Chromosome"/>
</dbReference>
<organism evidence="2 3">
    <name type="scientific">Mucilaginibacter jinjuensis</name>
    <dbReference type="NCBI Taxonomy" id="1176721"/>
    <lineage>
        <taxon>Bacteria</taxon>
        <taxon>Pseudomonadati</taxon>
        <taxon>Bacteroidota</taxon>
        <taxon>Sphingobacteriia</taxon>
        <taxon>Sphingobacteriales</taxon>
        <taxon>Sphingobacteriaceae</taxon>
        <taxon>Mucilaginibacter</taxon>
    </lineage>
</organism>
<keyword evidence="3" id="KW-1185">Reference proteome</keyword>
<evidence type="ECO:0000313" key="2">
    <source>
        <dbReference type="EMBL" id="WCT11789.1"/>
    </source>
</evidence>
<sequence>MNNLKLILRYLLYIVSIPLIVMGSFDLFVNHPEVQLAFWVPGLVLIAYSFIRDDLYQRLRLVKGR</sequence>
<dbReference type="EMBL" id="CP117167">
    <property type="protein sequence ID" value="WCT11789.1"/>
    <property type="molecule type" value="Genomic_DNA"/>
</dbReference>
<keyword evidence="1" id="KW-0472">Membrane</keyword>
<proteinExistence type="predicted"/>
<keyword evidence="1" id="KW-0812">Transmembrane</keyword>
<gene>
    <name evidence="2" type="ORF">PQO05_23955</name>
</gene>
<keyword evidence="1" id="KW-1133">Transmembrane helix</keyword>
<reference evidence="2 3" key="1">
    <citation type="submission" date="2023-02" db="EMBL/GenBank/DDBJ databases">
        <title>Genome sequence of Mucilaginibacter jinjuensis strain KACC 16571.</title>
        <authorList>
            <person name="Kim S."/>
            <person name="Heo J."/>
            <person name="Kwon S.-W."/>
        </authorList>
    </citation>
    <scope>NUCLEOTIDE SEQUENCE [LARGE SCALE GENOMIC DNA]</scope>
    <source>
        <strain evidence="2 3">KACC 16571</strain>
    </source>
</reference>
<evidence type="ECO:0000313" key="3">
    <source>
        <dbReference type="Proteomes" id="UP001216139"/>
    </source>
</evidence>
<feature type="transmembrane region" description="Helical" evidence="1">
    <location>
        <begin position="7"/>
        <end position="28"/>
    </location>
</feature>
<dbReference type="RefSeq" id="WP_273629980.1">
    <property type="nucleotide sequence ID" value="NZ_CP117167.1"/>
</dbReference>
<name>A0ABY7T5Q1_9SPHI</name>
<protein>
    <submittedName>
        <fullName evidence="2">Uncharacterized protein</fullName>
    </submittedName>
</protein>
<feature type="transmembrane region" description="Helical" evidence="1">
    <location>
        <begin position="34"/>
        <end position="51"/>
    </location>
</feature>
<accession>A0ABY7T5Q1</accession>